<organism evidence="1 2">
    <name type="scientific">Vibrio coralliilyticus</name>
    <dbReference type="NCBI Taxonomy" id="190893"/>
    <lineage>
        <taxon>Bacteria</taxon>
        <taxon>Pseudomonadati</taxon>
        <taxon>Pseudomonadota</taxon>
        <taxon>Gammaproteobacteria</taxon>
        <taxon>Vibrionales</taxon>
        <taxon>Vibrionaceae</taxon>
        <taxon>Vibrio</taxon>
    </lineage>
</organism>
<accession>A0AAN0W0I6</accession>
<gene>
    <name evidence="1" type="ORF">IX92_28135</name>
</gene>
<geneLocation type="plasmid" evidence="1 2">
    <name>p319</name>
</geneLocation>
<dbReference type="KEGG" id="vcy:IX92_28135"/>
<keyword evidence="2" id="KW-1185">Reference proteome</keyword>
<protein>
    <submittedName>
        <fullName evidence="1">Uncharacterized protein</fullName>
    </submittedName>
</protein>
<proteinExistence type="predicted"/>
<dbReference type="Proteomes" id="UP000030081">
    <property type="component" value="Plasmid p319"/>
</dbReference>
<dbReference type="EMBL" id="CP009620">
    <property type="protein sequence ID" value="AIW22908.1"/>
    <property type="molecule type" value="Genomic_DNA"/>
</dbReference>
<dbReference type="AlphaFoldDB" id="A0AAN0W0I6"/>
<sequence length="62" mass="7453">MTERKRQTKRRHQKVVLDILVGNDWRHQTLTLKAAQHCIDHWPHRGYTLTYLDDRDPDSTSN</sequence>
<reference evidence="1 2" key="1">
    <citation type="submission" date="2014-10" db="EMBL/GenBank/DDBJ databases">
        <title>The Complete Genome Sequence for the Shellfish Pathogen Vibrio coralliilyticus RE98 Isolated from a Shellfish Hatchery.</title>
        <authorList>
            <person name="Richards G.P."/>
            <person name="Bono J.L."/>
            <person name="Watson M.A."/>
            <person name="Needleman D.S."/>
        </authorList>
    </citation>
    <scope>NUCLEOTIDE SEQUENCE [LARGE SCALE GENOMIC DNA]</scope>
    <source>
        <strain evidence="1 2">RE98</strain>
        <plasmid evidence="1 2">p319</plasmid>
    </source>
</reference>
<keyword evidence="1" id="KW-0614">Plasmid</keyword>
<evidence type="ECO:0000313" key="2">
    <source>
        <dbReference type="Proteomes" id="UP000030081"/>
    </source>
</evidence>
<evidence type="ECO:0000313" key="1">
    <source>
        <dbReference type="EMBL" id="AIW22908.1"/>
    </source>
</evidence>
<name>A0AAN0W0I6_9VIBR</name>
<dbReference type="RefSeq" id="WP_043011836.1">
    <property type="nucleotide sequence ID" value="NZ_CP009620.1"/>
</dbReference>